<dbReference type="EMBL" id="JAAORB010000024">
    <property type="protein sequence ID" value="NHQ75071.1"/>
    <property type="molecule type" value="Genomic_DNA"/>
</dbReference>
<keyword evidence="4" id="KW-0479">Metal-binding</keyword>
<dbReference type="InterPro" id="IPR041460">
    <property type="entry name" value="Molybdopterin_N"/>
</dbReference>
<feature type="domain" description="Molybdopterin oxidoreductase" evidence="6">
    <location>
        <begin position="57"/>
        <end position="511"/>
    </location>
</feature>
<dbReference type="Pfam" id="PF18364">
    <property type="entry name" value="Molybdopterin_N"/>
    <property type="match status" value="1"/>
</dbReference>
<evidence type="ECO:0000256" key="5">
    <source>
        <dbReference type="ARBA" id="ARBA00023002"/>
    </source>
</evidence>
<protein>
    <submittedName>
        <fullName evidence="9">Molybdopterin-dependent oxidoreductase</fullName>
    </submittedName>
</protein>
<dbReference type="InterPro" id="IPR009010">
    <property type="entry name" value="Asp_de-COase-like_dom_sf"/>
</dbReference>
<dbReference type="Gene3D" id="3.90.55.10">
    <property type="entry name" value="Dimethylsulfoxide Reductase, domain 3"/>
    <property type="match status" value="1"/>
</dbReference>
<feature type="domain" description="Molybdopterin oxidoreductase N-terminal" evidence="8">
    <location>
        <begin position="13"/>
        <end position="53"/>
    </location>
</feature>
<keyword evidence="10" id="KW-1185">Reference proteome</keyword>
<dbReference type="GO" id="GO:0009061">
    <property type="term" value="P:anaerobic respiration"/>
    <property type="evidence" value="ECO:0007669"/>
    <property type="project" value="TreeGrafter"/>
</dbReference>
<comment type="similarity">
    <text evidence="2">Belongs to the prokaryotic molybdopterin-containing oxidoreductase family.</text>
</comment>
<evidence type="ECO:0000259" key="7">
    <source>
        <dbReference type="Pfam" id="PF01568"/>
    </source>
</evidence>
<evidence type="ECO:0000256" key="1">
    <source>
        <dbReference type="ARBA" id="ARBA00001942"/>
    </source>
</evidence>
<gene>
    <name evidence="9" type="ORF">HAT86_11445</name>
</gene>
<dbReference type="SUPFAM" id="SSF50692">
    <property type="entry name" value="ADC-like"/>
    <property type="match status" value="1"/>
</dbReference>
<evidence type="ECO:0000256" key="2">
    <source>
        <dbReference type="ARBA" id="ARBA00010312"/>
    </source>
</evidence>
<evidence type="ECO:0000313" key="9">
    <source>
        <dbReference type="EMBL" id="NHQ75071.1"/>
    </source>
</evidence>
<dbReference type="GO" id="GO:0030288">
    <property type="term" value="C:outer membrane-bounded periplasmic space"/>
    <property type="evidence" value="ECO:0007669"/>
    <property type="project" value="TreeGrafter"/>
</dbReference>
<dbReference type="GO" id="GO:0043546">
    <property type="term" value="F:molybdopterin cofactor binding"/>
    <property type="evidence" value="ECO:0007669"/>
    <property type="project" value="InterPro"/>
</dbReference>
<keyword evidence="5" id="KW-0560">Oxidoreductase</keyword>
<proteinExistence type="inferred from homology"/>
<dbReference type="PANTHER" id="PTHR43742:SF10">
    <property type="entry name" value="TRIMETHYLAMINE-N-OXIDE REDUCTASE 2"/>
    <property type="match status" value="1"/>
</dbReference>
<dbReference type="Gene3D" id="2.40.40.20">
    <property type="match status" value="1"/>
</dbReference>
<dbReference type="InterPro" id="IPR006656">
    <property type="entry name" value="Mopterin_OxRdtase"/>
</dbReference>
<dbReference type="GO" id="GO:0030151">
    <property type="term" value="F:molybdenum ion binding"/>
    <property type="evidence" value="ECO:0007669"/>
    <property type="project" value="TreeGrafter"/>
</dbReference>
<dbReference type="PANTHER" id="PTHR43742">
    <property type="entry name" value="TRIMETHYLAMINE-N-OXIDE REDUCTASE"/>
    <property type="match status" value="1"/>
</dbReference>
<keyword evidence="3" id="KW-0500">Molybdenum</keyword>
<comment type="caution">
    <text evidence="9">The sequence shown here is derived from an EMBL/GenBank/DDBJ whole genome shotgun (WGS) entry which is preliminary data.</text>
</comment>
<accession>A0A967BFI5</accession>
<dbReference type="AlphaFoldDB" id="A0A967BFI5"/>
<dbReference type="SUPFAM" id="SSF53706">
    <property type="entry name" value="Formate dehydrogenase/DMSO reductase, domains 1-3"/>
    <property type="match status" value="1"/>
</dbReference>
<evidence type="ECO:0000313" key="10">
    <source>
        <dbReference type="Proteomes" id="UP000639775"/>
    </source>
</evidence>
<organism evidence="9 10">
    <name type="scientific">Roseovarius gahaiensis</name>
    <dbReference type="NCBI Taxonomy" id="2716691"/>
    <lineage>
        <taxon>Bacteria</taxon>
        <taxon>Pseudomonadati</taxon>
        <taxon>Pseudomonadota</taxon>
        <taxon>Alphaproteobacteria</taxon>
        <taxon>Rhodobacterales</taxon>
        <taxon>Roseobacteraceae</taxon>
        <taxon>Roseovarius</taxon>
    </lineage>
</organism>
<dbReference type="Pfam" id="PF00384">
    <property type="entry name" value="Molybdopterin"/>
    <property type="match status" value="1"/>
</dbReference>
<dbReference type="GO" id="GO:0016491">
    <property type="term" value="F:oxidoreductase activity"/>
    <property type="evidence" value="ECO:0007669"/>
    <property type="project" value="UniProtKB-KW"/>
</dbReference>
<feature type="domain" description="Molybdopterin dinucleotide-binding" evidence="7">
    <location>
        <begin position="628"/>
        <end position="742"/>
    </location>
</feature>
<reference evidence="9" key="1">
    <citation type="submission" date="2020-03" db="EMBL/GenBank/DDBJ databases">
        <title>Roseovarius gahaiensis sp. nov., isolated from Gahai Saline Lake, China.</title>
        <authorList>
            <person name="Sun X."/>
        </authorList>
    </citation>
    <scope>NUCLEOTIDE SEQUENCE</scope>
    <source>
        <strain evidence="9">GH877</strain>
    </source>
</reference>
<dbReference type="InterPro" id="IPR050612">
    <property type="entry name" value="Prok_Mopterin_Oxidored"/>
</dbReference>
<evidence type="ECO:0000256" key="4">
    <source>
        <dbReference type="ARBA" id="ARBA00022723"/>
    </source>
</evidence>
<dbReference type="GO" id="GO:0009055">
    <property type="term" value="F:electron transfer activity"/>
    <property type="evidence" value="ECO:0007669"/>
    <property type="project" value="TreeGrafter"/>
</dbReference>
<dbReference type="Gene3D" id="3.40.50.740">
    <property type="match status" value="1"/>
</dbReference>
<dbReference type="RefSeq" id="WP_167197558.1">
    <property type="nucleotide sequence ID" value="NZ_JAAORB010000024.1"/>
</dbReference>
<evidence type="ECO:0000259" key="6">
    <source>
        <dbReference type="Pfam" id="PF00384"/>
    </source>
</evidence>
<dbReference type="Pfam" id="PF01568">
    <property type="entry name" value="Molydop_binding"/>
    <property type="match status" value="1"/>
</dbReference>
<sequence>MNDEIPPIRTKVTTSHWGAFKVHACCDRIIGTSPFEHDPEPNRIPDIIPQAVHHRSRIARPSIRKGWLATRDRQARGDDTHVEVPWDEALDLAASEIDRIRKSHGNEAIFGGSYGWASAGRFHHAPGQLHRFLNTVGGYVAAFGSYSTGCAQAIMPHVFGVPFLKYTYASQDSWETIAAHTETLVMFGGVNPKNSQVSMGGVTQHETATWFRRFNEKKIRCINIGPQRTDAPQGCDWLPVHPASDTALMLALAYVLENEALTDKAFLARYTVGFERFRPYLIGDTDGRPKTPEWATALCGVKPDDIRALARRMAGTRTLITVAWSLQRGEHGEQPYWMSAVLAAMLGQIGLPGGGVGYGYGAIGGIGKSMKRLEGMTLDQGSNPVDKVIPVARIADMLLNPGADFDFNGHRGPYPDIRLIYWAGGNPFHHHQDLNRLHEAWKTPETIIVNEPWWTPTAKRADIVFPATTSYEREDVGRTNLDDFLFHMPQIIPPVGEARNDFDIFSGIAERMGARQAFTEGRNVEAWLRHLYASYAETAAQSDIQVPAFDELREKNWVKLPLKTETPTPSFLSRFREDPQRHALDTPSGRIEIFSATVEGFGYEDCPGHPVWLPPREWLGTATLKAPLHMVSPQPGDKLHSQLESALADVQGARPETIIINPVDAKPRGIADGDLVKVHNDRGACHARSKVSEDIAPGVVALPTGAWFAGSMNFADPNGNPNVLTLDLGTSRLGQGCSAHTALVELSRL</sequence>
<dbReference type="Proteomes" id="UP000639775">
    <property type="component" value="Unassembled WGS sequence"/>
</dbReference>
<evidence type="ECO:0000256" key="3">
    <source>
        <dbReference type="ARBA" id="ARBA00022505"/>
    </source>
</evidence>
<evidence type="ECO:0000259" key="8">
    <source>
        <dbReference type="Pfam" id="PF18364"/>
    </source>
</evidence>
<dbReference type="InterPro" id="IPR006657">
    <property type="entry name" value="MoPterin_dinucl-bd_dom"/>
</dbReference>
<dbReference type="Gene3D" id="3.40.228.10">
    <property type="entry name" value="Dimethylsulfoxide Reductase, domain 2"/>
    <property type="match status" value="1"/>
</dbReference>
<comment type="cofactor">
    <cofactor evidence="1">
        <name>Mo-bis(molybdopterin guanine dinucleotide)</name>
        <dbReference type="ChEBI" id="CHEBI:60539"/>
    </cofactor>
</comment>
<name>A0A967BFI5_9RHOB</name>